<reference evidence="2 3" key="1">
    <citation type="submission" date="2019-12" db="EMBL/GenBank/DDBJ databases">
        <title>Chromosome-level assembly of the Caenorhabditis remanei genome.</title>
        <authorList>
            <person name="Teterina A.A."/>
            <person name="Willis J.H."/>
            <person name="Phillips P.C."/>
        </authorList>
    </citation>
    <scope>NUCLEOTIDE SEQUENCE [LARGE SCALE GENOMIC DNA]</scope>
    <source>
        <strain evidence="2 3">PX506</strain>
        <tissue evidence="2">Whole organism</tissue>
    </source>
</reference>
<protein>
    <submittedName>
        <fullName evidence="2">Uncharacterized protein</fullName>
    </submittedName>
</protein>
<evidence type="ECO:0000313" key="3">
    <source>
        <dbReference type="Proteomes" id="UP000483820"/>
    </source>
</evidence>
<dbReference type="KEGG" id="crq:GCK72_020430"/>
<dbReference type="CTD" id="9818163"/>
<dbReference type="RefSeq" id="XP_003115950.2">
    <property type="nucleotide sequence ID" value="XM_003115902.2"/>
</dbReference>
<dbReference type="GeneID" id="9818163"/>
<feature type="region of interest" description="Disordered" evidence="1">
    <location>
        <begin position="63"/>
        <end position="82"/>
    </location>
</feature>
<organism evidence="2 3">
    <name type="scientific">Caenorhabditis remanei</name>
    <name type="common">Caenorhabditis vulgaris</name>
    <dbReference type="NCBI Taxonomy" id="31234"/>
    <lineage>
        <taxon>Eukaryota</taxon>
        <taxon>Metazoa</taxon>
        <taxon>Ecdysozoa</taxon>
        <taxon>Nematoda</taxon>
        <taxon>Chromadorea</taxon>
        <taxon>Rhabditida</taxon>
        <taxon>Rhabditina</taxon>
        <taxon>Rhabditomorpha</taxon>
        <taxon>Rhabditoidea</taxon>
        <taxon>Rhabditidae</taxon>
        <taxon>Peloderinae</taxon>
        <taxon>Caenorhabditis</taxon>
    </lineage>
</organism>
<name>A0A6A5GGS3_CAERE</name>
<dbReference type="EMBL" id="WUAV01000005">
    <property type="protein sequence ID" value="KAF1753873.1"/>
    <property type="molecule type" value="Genomic_DNA"/>
</dbReference>
<evidence type="ECO:0000313" key="2">
    <source>
        <dbReference type="EMBL" id="KAF1753873.1"/>
    </source>
</evidence>
<gene>
    <name evidence="2" type="ORF">GCK72_020430</name>
</gene>
<proteinExistence type="predicted"/>
<dbReference type="AlphaFoldDB" id="A0A6A5GGS3"/>
<feature type="compositionally biased region" description="Basic and acidic residues" evidence="1">
    <location>
        <begin position="70"/>
        <end position="82"/>
    </location>
</feature>
<feature type="region of interest" description="Disordered" evidence="1">
    <location>
        <begin position="1"/>
        <end position="24"/>
    </location>
</feature>
<comment type="caution">
    <text evidence="2">The sequence shown here is derived from an EMBL/GenBank/DDBJ whole genome shotgun (WGS) entry which is preliminary data.</text>
</comment>
<evidence type="ECO:0000256" key="1">
    <source>
        <dbReference type="SAM" id="MobiDB-lite"/>
    </source>
</evidence>
<dbReference type="Proteomes" id="UP000483820">
    <property type="component" value="Chromosome V"/>
</dbReference>
<accession>A0A6A5GGS3</accession>
<sequence length="82" mass="9493">MAKMQENFCESDMHNDMDPLGNTNMTERLEKQSHDVAKQFNDPKKDEIPKNMDQCDAGMCSLKNGNGLMEQRRESDVRNKEI</sequence>